<feature type="signal peptide" evidence="1">
    <location>
        <begin position="1"/>
        <end position="24"/>
    </location>
</feature>
<dbReference type="RefSeq" id="WP_170031434.1">
    <property type="nucleotide sequence ID" value="NZ_JABDTL010000001.1"/>
</dbReference>
<keyword evidence="3" id="KW-1185">Reference proteome</keyword>
<gene>
    <name evidence="2" type="ORF">HNQ61_000537</name>
</gene>
<evidence type="ECO:0008006" key="4">
    <source>
        <dbReference type="Google" id="ProtNLM"/>
    </source>
</evidence>
<dbReference type="Proteomes" id="UP000582837">
    <property type="component" value="Unassembled WGS sequence"/>
</dbReference>
<organism evidence="2 3">
    <name type="scientific">Longimicrobium terrae</name>
    <dbReference type="NCBI Taxonomy" id="1639882"/>
    <lineage>
        <taxon>Bacteria</taxon>
        <taxon>Pseudomonadati</taxon>
        <taxon>Gemmatimonadota</taxon>
        <taxon>Longimicrobiia</taxon>
        <taxon>Longimicrobiales</taxon>
        <taxon>Longimicrobiaceae</taxon>
        <taxon>Longimicrobium</taxon>
    </lineage>
</organism>
<evidence type="ECO:0000313" key="3">
    <source>
        <dbReference type="Proteomes" id="UP000582837"/>
    </source>
</evidence>
<evidence type="ECO:0000256" key="1">
    <source>
        <dbReference type="SAM" id="SignalP"/>
    </source>
</evidence>
<name>A0A841GWU6_9BACT</name>
<keyword evidence="1" id="KW-0732">Signal</keyword>
<comment type="caution">
    <text evidence="2">The sequence shown here is derived from an EMBL/GenBank/DDBJ whole genome shotgun (WGS) entry which is preliminary data.</text>
</comment>
<accession>A0A841GWU6</accession>
<evidence type="ECO:0000313" key="2">
    <source>
        <dbReference type="EMBL" id="MBB6068926.1"/>
    </source>
</evidence>
<proteinExistence type="predicted"/>
<feature type="chain" id="PRO_5032821645" description="DUF4468 domain-containing protein" evidence="1">
    <location>
        <begin position="25"/>
        <end position="158"/>
    </location>
</feature>
<protein>
    <recommendedName>
        <fullName evidence="4">DUF4468 domain-containing protein</fullName>
    </recommendedName>
</protein>
<dbReference type="AlphaFoldDB" id="A0A841GWU6"/>
<dbReference type="PROSITE" id="PS51257">
    <property type="entry name" value="PROKAR_LIPOPROTEIN"/>
    <property type="match status" value="1"/>
</dbReference>
<reference evidence="2 3" key="1">
    <citation type="submission" date="2020-08" db="EMBL/GenBank/DDBJ databases">
        <title>Genomic Encyclopedia of Type Strains, Phase IV (KMG-IV): sequencing the most valuable type-strain genomes for metagenomic binning, comparative biology and taxonomic classification.</title>
        <authorList>
            <person name="Goeker M."/>
        </authorList>
    </citation>
    <scope>NUCLEOTIDE SEQUENCE [LARGE SCALE GENOMIC DNA]</scope>
    <source>
        <strain evidence="2 3">DSM 29007</strain>
    </source>
</reference>
<sequence length="158" mass="18208">MRIRTAILCAATALLCGCRGVSTAAPSPTKRYEVGAARREQFIAEVPRVLGRLHFELQRTDESDRNARWTTHIKRRPVLDDETDVREAEISLVVSARQARYAMRGDIFNMEVEVESRVRVHPDSGWVAARSTPMYNRYLDRMLQEFRTTFDTGDHLLR</sequence>
<dbReference type="EMBL" id="JACHIA010000001">
    <property type="protein sequence ID" value="MBB6068926.1"/>
    <property type="molecule type" value="Genomic_DNA"/>
</dbReference>